<protein>
    <submittedName>
        <fullName evidence="1">Uncharacterized protein</fullName>
    </submittedName>
</protein>
<proteinExistence type="predicted"/>
<keyword evidence="2" id="KW-1185">Reference proteome</keyword>
<dbReference type="Proteomes" id="UP000251889">
    <property type="component" value="Unassembled WGS sequence"/>
</dbReference>
<evidence type="ECO:0000313" key="1">
    <source>
        <dbReference type="EMBL" id="RAW01314.1"/>
    </source>
</evidence>
<evidence type="ECO:0000313" key="2">
    <source>
        <dbReference type="Proteomes" id="UP000251889"/>
    </source>
</evidence>
<gene>
    <name evidence="1" type="ORF">DQQ10_10430</name>
</gene>
<name>A0A364Y4R3_9BACT</name>
<accession>A0A364Y4R3</accession>
<sequence length="69" mass="8310">MFSGIPRRCQRRRLEHGARSLVSQQLFVLNHFKFQRVTQILLADRTNRDTFVTLNIYGFSGYIFEKQRF</sequence>
<comment type="caution">
    <text evidence="1">The sequence shown here is derived from an EMBL/GenBank/DDBJ whole genome shotgun (WGS) entry which is preliminary data.</text>
</comment>
<organism evidence="1 2">
    <name type="scientific">Pseudochryseolinea flava</name>
    <dbReference type="NCBI Taxonomy" id="2059302"/>
    <lineage>
        <taxon>Bacteria</taxon>
        <taxon>Pseudomonadati</taxon>
        <taxon>Bacteroidota</taxon>
        <taxon>Cytophagia</taxon>
        <taxon>Cytophagales</taxon>
        <taxon>Fulvivirgaceae</taxon>
        <taxon>Pseudochryseolinea</taxon>
    </lineage>
</organism>
<dbReference type="EMBL" id="QMFY01000004">
    <property type="protein sequence ID" value="RAW01314.1"/>
    <property type="molecule type" value="Genomic_DNA"/>
</dbReference>
<reference evidence="1 2" key="1">
    <citation type="submission" date="2018-06" db="EMBL/GenBank/DDBJ databases">
        <title>Chryseolinea flavus sp. nov., a member of the phylum Bacteroidetes isolated from soil.</title>
        <authorList>
            <person name="Li Y."/>
            <person name="Wang J."/>
        </authorList>
    </citation>
    <scope>NUCLEOTIDE SEQUENCE [LARGE SCALE GENOMIC DNA]</scope>
    <source>
        <strain evidence="1 2">SDU1-6</strain>
    </source>
</reference>
<dbReference type="AlphaFoldDB" id="A0A364Y4R3"/>